<gene>
    <name evidence="5" type="ORF">SAMN05421823_11470</name>
</gene>
<dbReference type="PANTHER" id="PTHR44846:SF1">
    <property type="entry name" value="MANNOSYL-D-GLYCERATE TRANSPORT_METABOLISM SYSTEM REPRESSOR MNGR-RELATED"/>
    <property type="match status" value="1"/>
</dbReference>
<dbReference type="Gene3D" id="1.10.10.10">
    <property type="entry name" value="Winged helix-like DNA-binding domain superfamily/Winged helix DNA-binding domain"/>
    <property type="match status" value="1"/>
</dbReference>
<sequence length="240" mass="27757">MEYKIDHQSPVPLHLQVEELLRKLIEQPEYKNGAFLPKEIELSKLLGISRNTIRQAANKLEYEGLIHRKKGVGTKVASKEISTSLSEWHSFTQEMNSKGIPFKNLEIAVSWVKVEKKIANFLNIDPDTKVLKLSRLKGTEEPMVYFESFFQPRIGLTGEEDFSRPLYEILELDYHSVPAISREEIRAGLAGPFANLLTIKKEDPILIRERFVSDPGRRPLEYNVGYYRNDMFAYTIEITR</sequence>
<dbReference type="Pfam" id="PF07702">
    <property type="entry name" value="UTRA"/>
    <property type="match status" value="1"/>
</dbReference>
<dbReference type="AlphaFoldDB" id="A0A1G9TNC7"/>
<dbReference type="OrthoDB" id="9815017at2"/>
<proteinExistence type="predicted"/>
<dbReference type="PRINTS" id="PR00035">
    <property type="entry name" value="HTHGNTR"/>
</dbReference>
<dbReference type="SUPFAM" id="SSF64288">
    <property type="entry name" value="Chorismate lyase-like"/>
    <property type="match status" value="1"/>
</dbReference>
<dbReference type="SMART" id="SM00345">
    <property type="entry name" value="HTH_GNTR"/>
    <property type="match status" value="1"/>
</dbReference>
<dbReference type="InterPro" id="IPR036390">
    <property type="entry name" value="WH_DNA-bd_sf"/>
</dbReference>
<organism evidence="5 6">
    <name type="scientific">Catalinimonas alkaloidigena</name>
    <dbReference type="NCBI Taxonomy" id="1075417"/>
    <lineage>
        <taxon>Bacteria</taxon>
        <taxon>Pseudomonadati</taxon>
        <taxon>Bacteroidota</taxon>
        <taxon>Cytophagia</taxon>
        <taxon>Cytophagales</taxon>
        <taxon>Catalimonadaceae</taxon>
        <taxon>Catalinimonas</taxon>
    </lineage>
</organism>
<dbReference type="InterPro" id="IPR036388">
    <property type="entry name" value="WH-like_DNA-bd_sf"/>
</dbReference>
<dbReference type="Gene3D" id="3.40.1410.10">
    <property type="entry name" value="Chorismate lyase-like"/>
    <property type="match status" value="1"/>
</dbReference>
<dbReference type="InterPro" id="IPR011663">
    <property type="entry name" value="UTRA"/>
</dbReference>
<name>A0A1G9TNC7_9BACT</name>
<keyword evidence="2" id="KW-0238">DNA-binding</keyword>
<protein>
    <submittedName>
        <fullName evidence="5">GntR family transcriptional regulator</fullName>
    </submittedName>
</protein>
<evidence type="ECO:0000313" key="6">
    <source>
        <dbReference type="Proteomes" id="UP000198510"/>
    </source>
</evidence>
<dbReference type="InterPro" id="IPR050679">
    <property type="entry name" value="Bact_HTH_transcr_reg"/>
</dbReference>
<evidence type="ECO:0000259" key="4">
    <source>
        <dbReference type="PROSITE" id="PS50949"/>
    </source>
</evidence>
<accession>A0A1G9TNC7</accession>
<dbReference type="GO" id="GO:0045892">
    <property type="term" value="P:negative regulation of DNA-templated transcription"/>
    <property type="evidence" value="ECO:0007669"/>
    <property type="project" value="TreeGrafter"/>
</dbReference>
<dbReference type="STRING" id="1075417.SAMN05421823_11470"/>
<dbReference type="SMART" id="SM00866">
    <property type="entry name" value="UTRA"/>
    <property type="match status" value="1"/>
</dbReference>
<dbReference type="InterPro" id="IPR028978">
    <property type="entry name" value="Chorismate_lyase_/UTRA_dom_sf"/>
</dbReference>
<reference evidence="5 6" key="1">
    <citation type="submission" date="2016-10" db="EMBL/GenBank/DDBJ databases">
        <authorList>
            <person name="de Groot N.N."/>
        </authorList>
    </citation>
    <scope>NUCLEOTIDE SEQUENCE [LARGE SCALE GENOMIC DNA]</scope>
    <source>
        <strain evidence="5 6">DSM 25186</strain>
    </source>
</reference>
<dbReference type="Proteomes" id="UP000198510">
    <property type="component" value="Unassembled WGS sequence"/>
</dbReference>
<dbReference type="InterPro" id="IPR000524">
    <property type="entry name" value="Tscrpt_reg_HTH_GntR"/>
</dbReference>
<evidence type="ECO:0000256" key="3">
    <source>
        <dbReference type="ARBA" id="ARBA00023163"/>
    </source>
</evidence>
<keyword evidence="1" id="KW-0805">Transcription regulation</keyword>
<evidence type="ECO:0000256" key="1">
    <source>
        <dbReference type="ARBA" id="ARBA00023015"/>
    </source>
</evidence>
<dbReference type="GO" id="GO:0003700">
    <property type="term" value="F:DNA-binding transcription factor activity"/>
    <property type="evidence" value="ECO:0007669"/>
    <property type="project" value="InterPro"/>
</dbReference>
<dbReference type="Pfam" id="PF00392">
    <property type="entry name" value="GntR"/>
    <property type="match status" value="1"/>
</dbReference>
<keyword evidence="3" id="KW-0804">Transcription</keyword>
<feature type="domain" description="HTH gntR-type" evidence="4">
    <location>
        <begin position="11"/>
        <end position="79"/>
    </location>
</feature>
<dbReference type="PROSITE" id="PS50949">
    <property type="entry name" value="HTH_GNTR"/>
    <property type="match status" value="1"/>
</dbReference>
<dbReference type="SUPFAM" id="SSF46785">
    <property type="entry name" value="Winged helix' DNA-binding domain"/>
    <property type="match status" value="1"/>
</dbReference>
<evidence type="ECO:0000256" key="2">
    <source>
        <dbReference type="ARBA" id="ARBA00023125"/>
    </source>
</evidence>
<dbReference type="EMBL" id="FNFO01000014">
    <property type="protein sequence ID" value="SDM49257.1"/>
    <property type="molecule type" value="Genomic_DNA"/>
</dbReference>
<evidence type="ECO:0000313" key="5">
    <source>
        <dbReference type="EMBL" id="SDM49257.1"/>
    </source>
</evidence>
<dbReference type="PANTHER" id="PTHR44846">
    <property type="entry name" value="MANNOSYL-D-GLYCERATE TRANSPORT/METABOLISM SYSTEM REPRESSOR MNGR-RELATED"/>
    <property type="match status" value="1"/>
</dbReference>
<dbReference type="CDD" id="cd07377">
    <property type="entry name" value="WHTH_GntR"/>
    <property type="match status" value="1"/>
</dbReference>
<dbReference type="GO" id="GO:0003677">
    <property type="term" value="F:DNA binding"/>
    <property type="evidence" value="ECO:0007669"/>
    <property type="project" value="UniProtKB-KW"/>
</dbReference>
<keyword evidence="6" id="KW-1185">Reference proteome</keyword>